<evidence type="ECO:0000313" key="2">
    <source>
        <dbReference type="Proteomes" id="UP000524450"/>
    </source>
</evidence>
<dbReference type="EMBL" id="JACIFZ010000013">
    <property type="protein sequence ID" value="MBB4225558.1"/>
    <property type="molecule type" value="Genomic_DNA"/>
</dbReference>
<protein>
    <submittedName>
        <fullName evidence="1">Uncharacterized protein</fullName>
    </submittedName>
</protein>
<dbReference type="AlphaFoldDB" id="A0A840G9P2"/>
<evidence type="ECO:0000313" key="1">
    <source>
        <dbReference type="EMBL" id="MBB4225558.1"/>
    </source>
</evidence>
<organism evidence="1 2">
    <name type="scientific">Variovorax guangxiensis</name>
    <dbReference type="NCBI Taxonomy" id="1775474"/>
    <lineage>
        <taxon>Bacteria</taxon>
        <taxon>Pseudomonadati</taxon>
        <taxon>Pseudomonadota</taxon>
        <taxon>Betaproteobacteria</taxon>
        <taxon>Burkholderiales</taxon>
        <taxon>Comamonadaceae</taxon>
        <taxon>Variovorax</taxon>
    </lineage>
</organism>
<sequence length="47" mass="4823">MAGRTVPALVAPCWITCGRCLAGKGRSGPSLPSGRGRLQVCQGVVRV</sequence>
<comment type="caution">
    <text evidence="1">The sequence shown here is derived from an EMBL/GenBank/DDBJ whole genome shotgun (WGS) entry which is preliminary data.</text>
</comment>
<accession>A0A840G9P2</accession>
<name>A0A840G9P2_9BURK</name>
<reference evidence="1 2" key="1">
    <citation type="submission" date="2020-08" db="EMBL/GenBank/DDBJ databases">
        <title>Genomic Encyclopedia of Type Strains, Phase IV (KMG-V): Genome sequencing to study the core and pangenomes of soil and plant-associated prokaryotes.</title>
        <authorList>
            <person name="Whitman W."/>
        </authorList>
    </citation>
    <scope>NUCLEOTIDE SEQUENCE [LARGE SCALE GENOMIC DNA]</scope>
    <source>
        <strain evidence="1 2">34/80</strain>
    </source>
</reference>
<proteinExistence type="predicted"/>
<dbReference type="Proteomes" id="UP000524450">
    <property type="component" value="Unassembled WGS sequence"/>
</dbReference>
<gene>
    <name evidence="1" type="ORF">GGD71_006371</name>
</gene>